<dbReference type="Gene3D" id="1.10.287.950">
    <property type="entry name" value="Methyl-accepting chemotaxis protein"/>
    <property type="match status" value="1"/>
</dbReference>
<reference evidence="10 11" key="1">
    <citation type="submission" date="2020-06" db="EMBL/GenBank/DDBJ databases">
        <title>Oricola thermophila sp. nov. isolated from a tidal sediments.</title>
        <authorList>
            <person name="Kwon K.K."/>
            <person name="Yang S.-H."/>
            <person name="Park M.-J."/>
        </authorList>
    </citation>
    <scope>NUCLEOTIDE SEQUENCE [LARGE SCALE GENOMIC DNA]</scope>
    <source>
        <strain evidence="10 11">MEBiC13590</strain>
    </source>
</reference>
<dbReference type="InterPro" id="IPR004089">
    <property type="entry name" value="MCPsignal_dom"/>
</dbReference>
<comment type="subcellular location">
    <subcellularLocation>
        <location evidence="1">Membrane</location>
    </subcellularLocation>
</comment>
<dbReference type="RefSeq" id="WP_175276737.1">
    <property type="nucleotide sequence ID" value="NZ_CP054836.1"/>
</dbReference>
<organism evidence="10 11">
    <name type="scientific">Oricola thermophila</name>
    <dbReference type="NCBI Taxonomy" id="2742145"/>
    <lineage>
        <taxon>Bacteria</taxon>
        <taxon>Pseudomonadati</taxon>
        <taxon>Pseudomonadota</taxon>
        <taxon>Alphaproteobacteria</taxon>
        <taxon>Hyphomicrobiales</taxon>
        <taxon>Ahrensiaceae</taxon>
        <taxon>Oricola</taxon>
    </lineage>
</organism>
<keyword evidence="2" id="KW-0145">Chemotaxis</keyword>
<keyword evidence="4" id="KW-0807">Transducer</keyword>
<feature type="transmembrane region" description="Helical" evidence="6">
    <location>
        <begin position="12"/>
        <end position="32"/>
    </location>
</feature>
<dbReference type="SMART" id="SM00283">
    <property type="entry name" value="MA"/>
    <property type="match status" value="1"/>
</dbReference>
<feature type="transmembrane region" description="Helical" evidence="6">
    <location>
        <begin position="68"/>
        <end position="85"/>
    </location>
</feature>
<feature type="transmembrane region" description="Helical" evidence="6">
    <location>
        <begin position="38"/>
        <end position="56"/>
    </location>
</feature>
<feature type="domain" description="HAMP" evidence="9">
    <location>
        <begin position="217"/>
        <end position="269"/>
    </location>
</feature>
<evidence type="ECO:0000256" key="3">
    <source>
        <dbReference type="ARBA" id="ARBA00029447"/>
    </source>
</evidence>
<dbReference type="GO" id="GO:0007165">
    <property type="term" value="P:signal transduction"/>
    <property type="evidence" value="ECO:0007669"/>
    <property type="project" value="UniProtKB-KW"/>
</dbReference>
<evidence type="ECO:0000256" key="6">
    <source>
        <dbReference type="SAM" id="Phobius"/>
    </source>
</evidence>
<dbReference type="InterPro" id="IPR051310">
    <property type="entry name" value="MCP_chemotaxis"/>
</dbReference>
<evidence type="ECO:0000256" key="1">
    <source>
        <dbReference type="ARBA" id="ARBA00004370"/>
    </source>
</evidence>
<feature type="domain" description="T-SNARE coiled-coil homology" evidence="8">
    <location>
        <begin position="265"/>
        <end position="327"/>
    </location>
</feature>
<dbReference type="KEGG" id="orm:HTY61_10470"/>
<dbReference type="GO" id="GO:0006935">
    <property type="term" value="P:chemotaxis"/>
    <property type="evidence" value="ECO:0007669"/>
    <property type="project" value="UniProtKB-KW"/>
</dbReference>
<keyword evidence="11" id="KW-1185">Reference proteome</keyword>
<dbReference type="PROSITE" id="PS50111">
    <property type="entry name" value="CHEMOTAXIS_TRANSDUC_2"/>
    <property type="match status" value="1"/>
</dbReference>
<comment type="similarity">
    <text evidence="3">Belongs to the methyl-accepting chemotaxis (MCP) protein family.</text>
</comment>
<dbReference type="SUPFAM" id="SSF58104">
    <property type="entry name" value="Methyl-accepting chemotaxis protein (MCP) signaling domain"/>
    <property type="match status" value="1"/>
</dbReference>
<feature type="transmembrane region" description="Helical" evidence="6">
    <location>
        <begin position="115"/>
        <end position="136"/>
    </location>
</feature>
<keyword evidence="6" id="KW-0472">Membrane</keyword>
<feature type="region of interest" description="Disordered" evidence="5">
    <location>
        <begin position="181"/>
        <end position="212"/>
    </location>
</feature>
<dbReference type="InterPro" id="IPR000727">
    <property type="entry name" value="T_SNARE_dom"/>
</dbReference>
<name>A0A6N1VD94_9HYPH</name>
<gene>
    <name evidence="10" type="ORF">HTY61_10470</name>
</gene>
<feature type="transmembrane region" description="Helical" evidence="6">
    <location>
        <begin position="142"/>
        <end position="160"/>
    </location>
</feature>
<accession>A0A6N1VD94</accession>
<dbReference type="GO" id="GO:0016020">
    <property type="term" value="C:membrane"/>
    <property type="evidence" value="ECO:0007669"/>
    <property type="project" value="UniProtKB-SubCell"/>
</dbReference>
<dbReference type="PANTHER" id="PTHR43531">
    <property type="entry name" value="PROTEIN ICFG"/>
    <property type="match status" value="1"/>
</dbReference>
<evidence type="ECO:0000313" key="11">
    <source>
        <dbReference type="Proteomes" id="UP000509367"/>
    </source>
</evidence>
<dbReference type="Pfam" id="PF00015">
    <property type="entry name" value="MCPsignal"/>
    <property type="match status" value="1"/>
</dbReference>
<keyword evidence="6" id="KW-1133">Transmembrane helix</keyword>
<dbReference type="PROSITE" id="PS50192">
    <property type="entry name" value="T_SNARE"/>
    <property type="match status" value="1"/>
</dbReference>
<sequence length="532" mass="56147">MNGLSTLRQRASILVISMLWFNVLLVATRAVWGTDANWSVMVGGAVLLAAAATVSWMADRTGPATRTATGAAQAGLVALLVYGFIDSPLQIDMHMYFFAALAITAAWIDWRPIAAFTAVTALHHLALYVVLPAAVFPGEATLARVALHAIILLVEAGILFKMTQSMANAFADAERALADSQESREAADRSSREAEAARISAEEERLARERAKAEEAQTVRTVVDTLADHLKTMAEGDLTAQITTPFPGELDRLRVDFNKSVEILSAALHEVNGNVRTIRAYAGEIDTSANDLSRRTEQQAAAVEETSASLEQMASTVSETSKKASSVAAKANEARETTETSGVVVRDAVNAMGRIEAVSHEIAQIISVIDEIAFQTNLLALNAGVEAARAGEAGAGFAVVAQEVRELAQRSADAAKQITDLINKSTGEISTGVDLVKAAGEALDSISGYVGEINTAIQGIATASQQEAAGLHQISKAVAQMDEVTQYNATMAEETSAVVHKLTTQAGDLADLVGRFRLSGEAAETERATAAA</sequence>
<evidence type="ECO:0000259" key="9">
    <source>
        <dbReference type="PROSITE" id="PS50885"/>
    </source>
</evidence>
<dbReference type="PROSITE" id="PS50885">
    <property type="entry name" value="HAMP"/>
    <property type="match status" value="1"/>
</dbReference>
<evidence type="ECO:0000256" key="4">
    <source>
        <dbReference type="PROSITE-ProRule" id="PRU00284"/>
    </source>
</evidence>
<evidence type="ECO:0000259" key="8">
    <source>
        <dbReference type="PROSITE" id="PS50192"/>
    </source>
</evidence>
<dbReference type="FunFam" id="1.10.287.950:FF:000001">
    <property type="entry name" value="Methyl-accepting chemotaxis sensory transducer"/>
    <property type="match status" value="1"/>
</dbReference>
<dbReference type="PANTHER" id="PTHR43531:SF11">
    <property type="entry name" value="METHYL-ACCEPTING CHEMOTAXIS PROTEIN 3"/>
    <property type="match status" value="1"/>
</dbReference>
<evidence type="ECO:0000256" key="5">
    <source>
        <dbReference type="SAM" id="MobiDB-lite"/>
    </source>
</evidence>
<evidence type="ECO:0000313" key="10">
    <source>
        <dbReference type="EMBL" id="QKV18844.1"/>
    </source>
</evidence>
<keyword evidence="6" id="KW-0812">Transmembrane</keyword>
<evidence type="ECO:0000259" key="7">
    <source>
        <dbReference type="PROSITE" id="PS50111"/>
    </source>
</evidence>
<evidence type="ECO:0000256" key="2">
    <source>
        <dbReference type="ARBA" id="ARBA00022500"/>
    </source>
</evidence>
<proteinExistence type="inferred from homology"/>
<dbReference type="AlphaFoldDB" id="A0A6N1VD94"/>
<protein>
    <submittedName>
        <fullName evidence="10">Methyl-accepting chemotaxis protein</fullName>
    </submittedName>
</protein>
<dbReference type="EMBL" id="CP054836">
    <property type="protein sequence ID" value="QKV18844.1"/>
    <property type="molecule type" value="Genomic_DNA"/>
</dbReference>
<dbReference type="Proteomes" id="UP000509367">
    <property type="component" value="Chromosome"/>
</dbReference>
<dbReference type="InterPro" id="IPR003660">
    <property type="entry name" value="HAMP_dom"/>
</dbReference>
<feature type="domain" description="Methyl-accepting transducer" evidence="7">
    <location>
        <begin position="274"/>
        <end position="503"/>
    </location>
</feature>